<dbReference type="AlphaFoldDB" id="A0A2J7QZY8"/>
<proteinExistence type="predicted"/>
<comment type="caution">
    <text evidence="1">The sequence shown here is derived from an EMBL/GenBank/DDBJ whole genome shotgun (WGS) entry which is preliminary data.</text>
</comment>
<reference evidence="1 2" key="1">
    <citation type="submission" date="2017-12" db="EMBL/GenBank/DDBJ databases">
        <title>Hemimetabolous genomes reveal molecular basis of termite eusociality.</title>
        <authorList>
            <person name="Harrison M.C."/>
            <person name="Jongepier E."/>
            <person name="Robertson H.M."/>
            <person name="Arning N."/>
            <person name="Bitard-Feildel T."/>
            <person name="Chao H."/>
            <person name="Childers C.P."/>
            <person name="Dinh H."/>
            <person name="Doddapaneni H."/>
            <person name="Dugan S."/>
            <person name="Gowin J."/>
            <person name="Greiner C."/>
            <person name="Han Y."/>
            <person name="Hu H."/>
            <person name="Hughes D.S.T."/>
            <person name="Huylmans A.-K."/>
            <person name="Kemena C."/>
            <person name="Kremer L.P.M."/>
            <person name="Lee S.L."/>
            <person name="Lopez-Ezquerra A."/>
            <person name="Mallet L."/>
            <person name="Monroy-Kuhn J.M."/>
            <person name="Moser A."/>
            <person name="Murali S.C."/>
            <person name="Muzny D.M."/>
            <person name="Otani S."/>
            <person name="Piulachs M.-D."/>
            <person name="Poelchau M."/>
            <person name="Qu J."/>
            <person name="Schaub F."/>
            <person name="Wada-Katsumata A."/>
            <person name="Worley K.C."/>
            <person name="Xie Q."/>
            <person name="Ylla G."/>
            <person name="Poulsen M."/>
            <person name="Gibbs R.A."/>
            <person name="Schal C."/>
            <person name="Richards S."/>
            <person name="Belles X."/>
            <person name="Korb J."/>
            <person name="Bornberg-Bauer E."/>
        </authorList>
    </citation>
    <scope>NUCLEOTIDE SEQUENCE [LARGE SCALE GENOMIC DNA]</scope>
    <source>
        <tissue evidence="1">Whole body</tissue>
    </source>
</reference>
<keyword evidence="2" id="KW-1185">Reference proteome</keyword>
<name>A0A2J7QZY8_9NEOP</name>
<evidence type="ECO:0000313" key="2">
    <source>
        <dbReference type="Proteomes" id="UP000235965"/>
    </source>
</evidence>
<dbReference type="EMBL" id="NEVH01008584">
    <property type="protein sequence ID" value="PNF34156.1"/>
    <property type="molecule type" value="Genomic_DNA"/>
</dbReference>
<dbReference type="Proteomes" id="UP000235965">
    <property type="component" value="Unassembled WGS sequence"/>
</dbReference>
<gene>
    <name evidence="1" type="ORF">B7P43_G18330</name>
</gene>
<dbReference type="InParanoid" id="A0A2J7QZY8"/>
<protein>
    <submittedName>
        <fullName evidence="1">Uncharacterized protein</fullName>
    </submittedName>
</protein>
<sequence length="116" mass="13218">MALRRCLETKLAERSREISDWLRTAEQHRVVAQVFIKTSFAHVDIHKTHVQYIGSTRVSLNHKYKQINALFKVRPHSATLCSLRTLSTLCTLWDAANIGNIAYVANGSLCGQSHWQ</sequence>
<evidence type="ECO:0000313" key="1">
    <source>
        <dbReference type="EMBL" id="PNF34156.1"/>
    </source>
</evidence>
<accession>A0A2J7QZY8</accession>
<organism evidence="1 2">
    <name type="scientific">Cryptotermes secundus</name>
    <dbReference type="NCBI Taxonomy" id="105785"/>
    <lineage>
        <taxon>Eukaryota</taxon>
        <taxon>Metazoa</taxon>
        <taxon>Ecdysozoa</taxon>
        <taxon>Arthropoda</taxon>
        <taxon>Hexapoda</taxon>
        <taxon>Insecta</taxon>
        <taxon>Pterygota</taxon>
        <taxon>Neoptera</taxon>
        <taxon>Polyneoptera</taxon>
        <taxon>Dictyoptera</taxon>
        <taxon>Blattodea</taxon>
        <taxon>Blattoidea</taxon>
        <taxon>Termitoidae</taxon>
        <taxon>Kalotermitidae</taxon>
        <taxon>Cryptotermitinae</taxon>
        <taxon>Cryptotermes</taxon>
    </lineage>
</organism>